<proteinExistence type="predicted"/>
<dbReference type="Proteomes" id="UP000009399">
    <property type="component" value="Chromosome"/>
</dbReference>
<gene>
    <name evidence="3" type="ORF">MOS_196</name>
</gene>
<organism evidence="3 4">
    <name type="scientific">Mesomycoplasma hyorhinis SK76</name>
    <dbReference type="NCBI Taxonomy" id="1118964"/>
    <lineage>
        <taxon>Bacteria</taxon>
        <taxon>Bacillati</taxon>
        <taxon>Mycoplasmatota</taxon>
        <taxon>Mycoplasmoidales</taxon>
        <taxon>Metamycoplasmataceae</taxon>
        <taxon>Mesomycoplasma</taxon>
    </lineage>
</organism>
<feature type="transmembrane region" description="Helical" evidence="2">
    <location>
        <begin position="220"/>
        <end position="241"/>
    </location>
</feature>
<reference evidence="3 4" key="1">
    <citation type="journal article" date="2013" name="Genome Announc.">
        <title>Complete Genome Sequence of Mycoplasma hyorhinis Strain SK76.</title>
        <authorList>
            <person name="Goodison S."/>
            <person name="Urquidi V."/>
            <person name="Kumar D."/>
            <person name="Reyes L."/>
            <person name="Rosser C.J."/>
        </authorList>
    </citation>
    <scope>NUCLEOTIDE SEQUENCE [LARGE SCALE GENOMIC DNA]</scope>
    <source>
        <strain evidence="3 4">SK76</strain>
    </source>
</reference>
<sequence>MKKILFQIGDVSQLAYAFQPVVQHQMVLSNTPDTTNPMQVPQIPTEPIDIVPIRDDDNIYESALYFAKPEVADFVENTLENLPIGVEREQFLEKWKEKTNDFTTGKLTEQEIIDSIGRENFKTKDWNLINSNIVNESKTVTKKEIKDSRSINKNKSNTSSIKSSNTDLVNSKKKQQVLITSNDWEKVKTSFFSKKEKLKNYIKYLEKVEQKNKTFNSISIALTAVAWGLAAAYTAAAFWTFGATIPQAVSATIQATVSTIFLKMSIDEEKEVEKNLADIRDFYYSTELNIMTEFFNKKYKEIQDIFNKQNDNAEVIIDYLKNKFIYKPLIKGISDLFEKKAKNLIPIFQKNYIKFVNTIKNYKPTKFIRFVSAIQTLNKTFENLIAKSAEKKILMITTSILNPIGEFLEVLDNWISFLNLVATLTINLMYEEKQ</sequence>
<dbReference type="EMBL" id="CP003914">
    <property type="protein sequence ID" value="AFX74125.1"/>
    <property type="molecule type" value="Genomic_DNA"/>
</dbReference>
<evidence type="ECO:0000256" key="1">
    <source>
        <dbReference type="SAM" id="MobiDB-lite"/>
    </source>
</evidence>
<keyword evidence="2" id="KW-1133">Transmembrane helix</keyword>
<feature type="compositionally biased region" description="Low complexity" evidence="1">
    <location>
        <begin position="151"/>
        <end position="166"/>
    </location>
</feature>
<dbReference type="AlphaFoldDB" id="A0AAI8FDE4"/>
<protein>
    <submittedName>
        <fullName evidence="3">Uncharacterized protein</fullName>
    </submittedName>
</protein>
<dbReference type="RefSeq" id="WP_015084060.1">
    <property type="nucleotide sequence ID" value="NC_019552.1"/>
</dbReference>
<dbReference type="KEGG" id="mhs:MOS_196"/>
<evidence type="ECO:0000256" key="2">
    <source>
        <dbReference type="SAM" id="Phobius"/>
    </source>
</evidence>
<name>A0AAI8FDE4_MESHY</name>
<evidence type="ECO:0000313" key="4">
    <source>
        <dbReference type="Proteomes" id="UP000009399"/>
    </source>
</evidence>
<evidence type="ECO:0000313" key="3">
    <source>
        <dbReference type="EMBL" id="AFX74125.1"/>
    </source>
</evidence>
<feature type="region of interest" description="Disordered" evidence="1">
    <location>
        <begin position="145"/>
        <end position="167"/>
    </location>
</feature>
<keyword evidence="2" id="KW-0812">Transmembrane</keyword>
<accession>A0AAI8FDE4</accession>
<keyword evidence="2" id="KW-0472">Membrane</keyword>